<name>A0A023B1S3_GRENI</name>
<organism evidence="2 3">
    <name type="scientific">Gregarina niphandrodes</name>
    <name type="common">Septate eugregarine</name>
    <dbReference type="NCBI Taxonomy" id="110365"/>
    <lineage>
        <taxon>Eukaryota</taxon>
        <taxon>Sar</taxon>
        <taxon>Alveolata</taxon>
        <taxon>Apicomplexa</taxon>
        <taxon>Conoidasida</taxon>
        <taxon>Gregarinasina</taxon>
        <taxon>Eugregarinorida</taxon>
        <taxon>Gregarinidae</taxon>
        <taxon>Gregarina</taxon>
    </lineage>
</organism>
<dbReference type="EMBL" id="AFNH02000958">
    <property type="protein sequence ID" value="EZG48828.1"/>
    <property type="molecule type" value="Genomic_DNA"/>
</dbReference>
<protein>
    <submittedName>
        <fullName evidence="2">Uncharacterized protein</fullName>
    </submittedName>
</protein>
<evidence type="ECO:0000313" key="3">
    <source>
        <dbReference type="Proteomes" id="UP000019763"/>
    </source>
</evidence>
<reference evidence="2" key="1">
    <citation type="submission" date="2013-12" db="EMBL/GenBank/DDBJ databases">
        <authorList>
            <person name="Omoto C.K."/>
            <person name="Sibley D."/>
            <person name="Venepally P."/>
            <person name="Hadjithomas M."/>
            <person name="Karamycheva S."/>
            <person name="Brunk B."/>
            <person name="Roos D."/>
            <person name="Caler E."/>
            <person name="Lorenzi H."/>
        </authorList>
    </citation>
    <scope>NUCLEOTIDE SEQUENCE</scope>
</reference>
<evidence type="ECO:0000313" key="2">
    <source>
        <dbReference type="EMBL" id="EZG48828.1"/>
    </source>
</evidence>
<feature type="region of interest" description="Disordered" evidence="1">
    <location>
        <begin position="38"/>
        <end position="100"/>
    </location>
</feature>
<accession>A0A023B1S3</accession>
<dbReference type="VEuPathDB" id="CryptoDB:GNI_128400"/>
<sequence length="204" mass="22503">INIRKDAQQFYGFVDAEQSDELDEDVDEVHGGRRLLINFESDSPDSPVTLAGRVLSSGPQRDDDEDDSPLFSDHDASVEDEGLEAEHEAPNANTDVGLRDAGIRNAGLRSVREGGLQPETFQPPLRDGDMVIQTRVFPGPTSATGRRQHALIHHVVGTADEILMKLLTPMKKQLVLDALRTLSKQVEQRTWGIPHAPTSFFNVT</sequence>
<proteinExistence type="predicted"/>
<dbReference type="Proteomes" id="UP000019763">
    <property type="component" value="Unassembled WGS sequence"/>
</dbReference>
<feature type="non-terminal residue" evidence="2">
    <location>
        <position position="1"/>
    </location>
</feature>
<gene>
    <name evidence="2" type="ORF">GNI_128400</name>
</gene>
<dbReference type="AlphaFoldDB" id="A0A023B1S3"/>
<comment type="caution">
    <text evidence="2">The sequence shown here is derived from an EMBL/GenBank/DDBJ whole genome shotgun (WGS) entry which is preliminary data.</text>
</comment>
<evidence type="ECO:0000256" key="1">
    <source>
        <dbReference type="SAM" id="MobiDB-lite"/>
    </source>
</evidence>
<dbReference type="RefSeq" id="XP_011132080.1">
    <property type="nucleotide sequence ID" value="XM_011133778.1"/>
</dbReference>
<keyword evidence="3" id="KW-1185">Reference proteome</keyword>
<dbReference type="GeneID" id="22914501"/>